<dbReference type="RefSeq" id="WP_169655339.1">
    <property type="nucleotide sequence ID" value="NZ_JABANE010000008.1"/>
</dbReference>
<protein>
    <submittedName>
        <fullName evidence="1">Uncharacterized protein</fullName>
    </submittedName>
</protein>
<evidence type="ECO:0000313" key="2">
    <source>
        <dbReference type="Proteomes" id="UP000576082"/>
    </source>
</evidence>
<dbReference type="EMBL" id="JABANE010000008">
    <property type="protein sequence ID" value="NME67181.1"/>
    <property type="molecule type" value="Genomic_DNA"/>
</dbReference>
<organism evidence="1 2">
    <name type="scientific">Flammeovirga aprica JL-4</name>
    <dbReference type="NCBI Taxonomy" id="694437"/>
    <lineage>
        <taxon>Bacteria</taxon>
        <taxon>Pseudomonadati</taxon>
        <taxon>Bacteroidota</taxon>
        <taxon>Cytophagia</taxon>
        <taxon>Cytophagales</taxon>
        <taxon>Flammeovirgaceae</taxon>
        <taxon>Flammeovirga</taxon>
    </lineage>
</organism>
<name>A0A7X9P090_9BACT</name>
<accession>A0A7X9P090</accession>
<gene>
    <name evidence="1" type="ORF">HHU12_04300</name>
</gene>
<proteinExistence type="predicted"/>
<sequence>MKAIAGENFRELYGIKTNADADKLAERINKSRGTIWNYCKASYPTKEMFELIQEDFPNLNMNWFIFNLGAKNLELDPEPPKSEFDKFKEEVKSQMGLLQEKLLLHDTLLSNINSTLGKLNGNSTGKETTEIEIVTNILKNVS</sequence>
<comment type="caution">
    <text evidence="1">The sequence shown here is derived from an EMBL/GenBank/DDBJ whole genome shotgun (WGS) entry which is preliminary data.</text>
</comment>
<evidence type="ECO:0000313" key="1">
    <source>
        <dbReference type="EMBL" id="NME67181.1"/>
    </source>
</evidence>
<reference evidence="1 2" key="1">
    <citation type="submission" date="2020-04" db="EMBL/GenBank/DDBJ databases">
        <title>Flammeovirga sp. SR4, a novel species isolated from seawater.</title>
        <authorList>
            <person name="Wang X."/>
        </authorList>
    </citation>
    <scope>NUCLEOTIDE SEQUENCE [LARGE SCALE GENOMIC DNA]</scope>
    <source>
        <strain evidence="1 2">ATCC 23126</strain>
    </source>
</reference>
<keyword evidence="2" id="KW-1185">Reference proteome</keyword>
<dbReference type="Proteomes" id="UP000576082">
    <property type="component" value="Unassembled WGS sequence"/>
</dbReference>
<dbReference type="AlphaFoldDB" id="A0A7X9P090"/>